<dbReference type="Proteomes" id="UP000018418">
    <property type="component" value="Unassembled WGS sequence"/>
</dbReference>
<dbReference type="RefSeq" id="WP_004901541.1">
    <property type="nucleotide sequence ID" value="NZ_BBTI01000009.1"/>
</dbReference>
<name>V2UPB1_9GAMM</name>
<dbReference type="AlphaFoldDB" id="V2UPB1"/>
<dbReference type="InterPro" id="IPR025737">
    <property type="entry name" value="FApF"/>
</dbReference>
<protein>
    <recommendedName>
        <fullName evidence="4">Transporter</fullName>
    </recommendedName>
</protein>
<evidence type="ECO:0000313" key="3">
    <source>
        <dbReference type="Proteomes" id="UP000018418"/>
    </source>
</evidence>
<proteinExistence type="predicted"/>
<dbReference type="OrthoDB" id="191143at2"/>
<evidence type="ECO:0008006" key="4">
    <source>
        <dbReference type="Google" id="ProtNLM"/>
    </source>
</evidence>
<feature type="signal peptide" evidence="1">
    <location>
        <begin position="1"/>
        <end position="22"/>
    </location>
</feature>
<dbReference type="EMBL" id="AYEU01000005">
    <property type="protein sequence ID" value="ESK51787.1"/>
    <property type="molecule type" value="Genomic_DNA"/>
</dbReference>
<organism evidence="2 3">
    <name type="scientific">Acinetobacter brisouii CIP 110357</name>
    <dbReference type="NCBI Taxonomy" id="1341683"/>
    <lineage>
        <taxon>Bacteria</taxon>
        <taxon>Pseudomonadati</taxon>
        <taxon>Pseudomonadota</taxon>
        <taxon>Gammaproteobacteria</taxon>
        <taxon>Moraxellales</taxon>
        <taxon>Moraxellaceae</taxon>
        <taxon>Acinetobacter</taxon>
    </lineage>
</organism>
<keyword evidence="3" id="KW-1185">Reference proteome</keyword>
<keyword evidence="1" id="KW-0732">Signal</keyword>
<feature type="chain" id="PRO_5004710265" description="Transporter" evidence="1">
    <location>
        <begin position="23"/>
        <end position="287"/>
    </location>
</feature>
<evidence type="ECO:0000256" key="1">
    <source>
        <dbReference type="SAM" id="SignalP"/>
    </source>
</evidence>
<dbReference type="HOGENOM" id="CLU_082643_0_0_6"/>
<dbReference type="Pfam" id="PF13557">
    <property type="entry name" value="Phenol_MetA_deg"/>
    <property type="match status" value="1"/>
</dbReference>
<sequence length="287" mass="31330">MKFLTNSALAIAVYLSLSHAYAVDLDAGDYDYAPTGTNLAILYYQHATRDALYSGSDKVAGNYSLTSDVGIARYVHYTDIAGIHVAPQILIPFGRLDAGKDISDLGSSSGLGDIILANTFFLYNNASTHSTFGITPYLFLPTGQYSSDKVLNLGENRYKLNIQAAYTTRLTPKLAWDVSADMTIYGKNTDAIGGDKKQDIGYQVQTNARYFLNDKVDLRAGLSYSDAGDTKQAGVTTNGTQQTKFWLGTGISPTPTTQVIVAYGRDLKVENGFKEDNRINLRFLKAF</sequence>
<evidence type="ECO:0000313" key="2">
    <source>
        <dbReference type="EMBL" id="ESK51787.1"/>
    </source>
</evidence>
<accession>V2UPB1</accession>
<dbReference type="PATRIC" id="fig|1341683.3.peg.1204"/>
<comment type="caution">
    <text evidence="2">The sequence shown here is derived from an EMBL/GenBank/DDBJ whole genome shotgun (WGS) entry which is preliminary data.</text>
</comment>
<reference evidence="2 3" key="1">
    <citation type="submission" date="2013-10" db="EMBL/GenBank/DDBJ databases">
        <title>The Genome Sequence of Acinetobacter brisouii CIP 110357.</title>
        <authorList>
            <consortium name="The Broad Institute Genomics Platform"/>
            <consortium name="The Broad Institute Genome Sequencing Center for Infectious Disease"/>
            <person name="Cerqueira G."/>
            <person name="Feldgarden M."/>
            <person name="Courvalin P."/>
            <person name="Grillot-Courvalin C."/>
            <person name="Clermont D."/>
            <person name="Rocha E."/>
            <person name="Yoon E.-J."/>
            <person name="Nemec A."/>
            <person name="Young S.K."/>
            <person name="Zeng Q."/>
            <person name="Gargeya S."/>
            <person name="Fitzgerald M."/>
            <person name="Abouelleil A."/>
            <person name="Alvarado L."/>
            <person name="Berlin A.M."/>
            <person name="Chapman S.B."/>
            <person name="Gainer-Dewar J."/>
            <person name="Goldberg J."/>
            <person name="Gnerre S."/>
            <person name="Griggs A."/>
            <person name="Gujja S."/>
            <person name="Hansen M."/>
            <person name="Howarth C."/>
            <person name="Imamovic A."/>
            <person name="Ireland A."/>
            <person name="Larimer J."/>
            <person name="McCowan C."/>
            <person name="Murphy C."/>
            <person name="Pearson M."/>
            <person name="Poon T.W."/>
            <person name="Priest M."/>
            <person name="Roberts A."/>
            <person name="Saif S."/>
            <person name="Shea T."/>
            <person name="Sykes S."/>
            <person name="Wortman J."/>
            <person name="Nusbaum C."/>
            <person name="Birren B."/>
        </authorList>
    </citation>
    <scope>NUCLEOTIDE SEQUENCE [LARGE SCALE GENOMIC DNA]</scope>
    <source>
        <strain evidence="2 3">CIP 110357</strain>
    </source>
</reference>
<gene>
    <name evidence="2" type="ORF">P255_01216</name>
</gene>